<accession>A0A0M2NLD9</accession>
<gene>
    <name evidence="2" type="ORF">CHK_0674</name>
    <name evidence="1" type="ORF">CHK_1259</name>
</gene>
<protein>
    <recommendedName>
        <fullName evidence="4">Ribbon-helix-helix protein CopG domain-containing protein</fullName>
    </recommendedName>
</protein>
<evidence type="ECO:0008006" key="4">
    <source>
        <dbReference type="Google" id="ProtNLM"/>
    </source>
</evidence>
<evidence type="ECO:0000313" key="2">
    <source>
        <dbReference type="EMBL" id="KKI51789.1"/>
    </source>
</evidence>
<name>A0A0M2NLD9_9FIRM</name>
<dbReference type="EMBL" id="LAYJ01000063">
    <property type="protein sequence ID" value="KKI51789.1"/>
    <property type="molecule type" value="Genomic_DNA"/>
</dbReference>
<proteinExistence type="predicted"/>
<keyword evidence="3" id="KW-1185">Reference proteome</keyword>
<dbReference type="EMBL" id="LAYJ01000083">
    <property type="protein sequence ID" value="KKI51252.1"/>
    <property type="molecule type" value="Genomic_DNA"/>
</dbReference>
<dbReference type="Proteomes" id="UP000034076">
    <property type="component" value="Unassembled WGS sequence"/>
</dbReference>
<dbReference type="RefSeq" id="WP_046442620.1">
    <property type="nucleotide sequence ID" value="NZ_LAYJ01000063.1"/>
</dbReference>
<dbReference type="STRING" id="270498.CHK_0674"/>
<dbReference type="AlphaFoldDB" id="A0A0M2NLD9"/>
<evidence type="ECO:0000313" key="3">
    <source>
        <dbReference type="Proteomes" id="UP000034076"/>
    </source>
</evidence>
<organism evidence="1 3">
    <name type="scientific">Christensenella hongkongensis</name>
    <dbReference type="NCBI Taxonomy" id="270498"/>
    <lineage>
        <taxon>Bacteria</taxon>
        <taxon>Bacillati</taxon>
        <taxon>Bacillota</taxon>
        <taxon>Clostridia</taxon>
        <taxon>Christensenellales</taxon>
        <taxon>Christensenellaceae</taxon>
        <taxon>Christensenella</taxon>
    </lineage>
</organism>
<sequence>MDKIILEIHRPVPITVDRVRIDEEALKVLQELQRETGLPARRIVSELIKQGSRLIEVKEI</sequence>
<evidence type="ECO:0000313" key="1">
    <source>
        <dbReference type="EMBL" id="KKI51252.1"/>
    </source>
</evidence>
<comment type="caution">
    <text evidence="1">The sequence shown here is derived from an EMBL/GenBank/DDBJ whole genome shotgun (WGS) entry which is preliminary data.</text>
</comment>
<dbReference type="OrthoDB" id="2085424at2"/>
<reference evidence="1 3" key="1">
    <citation type="submission" date="2015-04" db="EMBL/GenBank/DDBJ databases">
        <title>Draft genome sequence of bacteremic isolate Catabacter hongkongensis type strain HKU16T.</title>
        <authorList>
            <person name="Lau S.K."/>
            <person name="Teng J.L."/>
            <person name="Huang Y."/>
            <person name="Curreem S.O."/>
            <person name="Tsui S.K."/>
            <person name="Woo P.C."/>
        </authorList>
    </citation>
    <scope>NUCLEOTIDE SEQUENCE [LARGE SCALE GENOMIC DNA]</scope>
    <source>
        <strain evidence="1 3">HKU16</strain>
    </source>
</reference>